<accession>A0A0C1R1Z5</accession>
<evidence type="ECO:0000313" key="1">
    <source>
        <dbReference type="EMBL" id="KIE09878.1"/>
    </source>
</evidence>
<gene>
    <name evidence="1" type="ORF">DA73_0224355</name>
</gene>
<reference evidence="1" key="1">
    <citation type="journal article" date="2015" name="Genome Announc.">
        <title>Draft Genome Sequence of Tolypothrix boutellei Strain VB521301.</title>
        <authorList>
            <person name="Chandrababunaidu M.M."/>
            <person name="Singh D."/>
            <person name="Sen D."/>
            <person name="Bhan S."/>
            <person name="Das S."/>
            <person name="Gupta A."/>
            <person name="Adhikary S.P."/>
            <person name="Tripathy S."/>
        </authorList>
    </citation>
    <scope>NUCLEOTIDE SEQUENCE</scope>
    <source>
        <strain evidence="1">VB521301</strain>
    </source>
</reference>
<organism evidence="1">
    <name type="scientific">Tolypothrix bouteillei VB521301</name>
    <dbReference type="NCBI Taxonomy" id="1479485"/>
    <lineage>
        <taxon>Bacteria</taxon>
        <taxon>Bacillati</taxon>
        <taxon>Cyanobacteriota</taxon>
        <taxon>Cyanophyceae</taxon>
        <taxon>Nostocales</taxon>
        <taxon>Tolypothrichaceae</taxon>
        <taxon>Tolypothrix</taxon>
    </lineage>
</organism>
<proteinExistence type="predicted"/>
<protein>
    <submittedName>
        <fullName evidence="1">Uncharacterized protein</fullName>
    </submittedName>
</protein>
<comment type="caution">
    <text evidence="1">The sequence shown here is derived from an EMBL/GenBank/DDBJ whole genome shotgun (WGS) entry which is preliminary data.</text>
</comment>
<sequence>MKELSKEILDFLEKYAVRNSQEADDYTSPYSSPDADELFAAAKLLELEQTPIPVYSSWESGGYKPYSSKEGREWHDSLVKKINFLADKK</sequence>
<dbReference type="EMBL" id="JHEG02000053">
    <property type="protein sequence ID" value="KIE09878.1"/>
    <property type="molecule type" value="Genomic_DNA"/>
</dbReference>
<dbReference type="AlphaFoldDB" id="A0A0C1R1Z5"/>
<name>A0A0C1R1Z5_9CYAN</name>
<dbReference type="OrthoDB" id="9848408at2"/>